<gene>
    <name evidence="1" type="ORF">BE08_18285</name>
</gene>
<name>A0A150P237_SORCE</name>
<dbReference type="PANTHER" id="PTHR42754:SF1">
    <property type="entry name" value="LIPOPROTEIN"/>
    <property type="match status" value="1"/>
</dbReference>
<dbReference type="EMBL" id="JELY01003371">
    <property type="protein sequence ID" value="KYF49335.1"/>
    <property type="molecule type" value="Genomic_DNA"/>
</dbReference>
<comment type="caution">
    <text evidence="1">The sequence shown here is derived from an EMBL/GenBank/DDBJ whole genome shotgun (WGS) entry which is preliminary data.</text>
</comment>
<dbReference type="PANTHER" id="PTHR42754">
    <property type="entry name" value="ENDOGLUCANASE"/>
    <property type="match status" value="1"/>
</dbReference>
<accession>A0A150P237</accession>
<dbReference type="Proteomes" id="UP000075420">
    <property type="component" value="Unassembled WGS sequence"/>
</dbReference>
<evidence type="ECO:0000313" key="1">
    <source>
        <dbReference type="EMBL" id="KYF49335.1"/>
    </source>
</evidence>
<reference evidence="1 2" key="1">
    <citation type="submission" date="2014-02" db="EMBL/GenBank/DDBJ databases">
        <title>The small core and large imbalanced accessory genome model reveals a collaborative survival strategy of Sorangium cellulosum strains in nature.</title>
        <authorList>
            <person name="Han K."/>
            <person name="Peng R."/>
            <person name="Blom J."/>
            <person name="Li Y.-Z."/>
        </authorList>
    </citation>
    <scope>NUCLEOTIDE SEQUENCE [LARGE SCALE GENOMIC DNA]</scope>
    <source>
        <strain evidence="1 2">So0157-25</strain>
    </source>
</reference>
<organism evidence="1 2">
    <name type="scientific">Sorangium cellulosum</name>
    <name type="common">Polyangium cellulosum</name>
    <dbReference type="NCBI Taxonomy" id="56"/>
    <lineage>
        <taxon>Bacteria</taxon>
        <taxon>Pseudomonadati</taxon>
        <taxon>Myxococcota</taxon>
        <taxon>Polyangia</taxon>
        <taxon>Polyangiales</taxon>
        <taxon>Polyangiaceae</taxon>
        <taxon>Sorangium</taxon>
    </lineage>
</organism>
<evidence type="ECO:0000313" key="2">
    <source>
        <dbReference type="Proteomes" id="UP000075420"/>
    </source>
</evidence>
<sequence length="428" mass="44314">MCQDAAAGPGGVLARVVEPGASERSRPACRRRPFVRQFAGPSATLRGFAVDTAGRALLAGSFEGQLALDGTRLESAGASDAFVARLDPCGDLLWARRFGDAEAQRAIDVVAASGSTALVLGAFEGTVDLGVRRLTAASSWGSDLFVAKLGPNGAARWAVQISGEEDAILGGTALAAAGDGGVLVLGKLEGAAWVDGVRIARRGLGTFVVRLDASGRFAWVSLPPSGSDTEEIGIEADDRGRATLAAQDARGSATFVTKLDDDGEVLWHRRFRGSSDQLEMAYDIAVDPDGAALLSGNGVFGVPDLPGGPRPFLAKIDESGEVLWVKRFDAQSPRQVTASEASVILAGDALCDAGEPGSCSAWTSGLSEDGEEQWTRRLGADVQIVGLELDPTGQPMLAGFFRGTMALGSESFSSDRGALFVSRVAASD</sequence>
<proteinExistence type="predicted"/>
<protein>
    <submittedName>
        <fullName evidence="1">Uncharacterized protein</fullName>
    </submittedName>
</protein>
<dbReference type="SUPFAM" id="SSF101898">
    <property type="entry name" value="NHL repeat"/>
    <property type="match status" value="1"/>
</dbReference>
<dbReference type="AlphaFoldDB" id="A0A150P237"/>